<dbReference type="Proteomes" id="UP001283361">
    <property type="component" value="Unassembled WGS sequence"/>
</dbReference>
<accession>A0AAE0YWR5</accession>
<organism evidence="1 2">
    <name type="scientific">Elysia crispata</name>
    <name type="common">lettuce slug</name>
    <dbReference type="NCBI Taxonomy" id="231223"/>
    <lineage>
        <taxon>Eukaryota</taxon>
        <taxon>Metazoa</taxon>
        <taxon>Spiralia</taxon>
        <taxon>Lophotrochozoa</taxon>
        <taxon>Mollusca</taxon>
        <taxon>Gastropoda</taxon>
        <taxon>Heterobranchia</taxon>
        <taxon>Euthyneura</taxon>
        <taxon>Panpulmonata</taxon>
        <taxon>Sacoglossa</taxon>
        <taxon>Placobranchoidea</taxon>
        <taxon>Plakobranchidae</taxon>
        <taxon>Elysia</taxon>
    </lineage>
</organism>
<dbReference type="AlphaFoldDB" id="A0AAE0YWR5"/>
<reference evidence="1" key="1">
    <citation type="journal article" date="2023" name="G3 (Bethesda)">
        <title>A reference genome for the long-term kleptoplast-retaining sea slug Elysia crispata morphotype clarki.</title>
        <authorList>
            <person name="Eastman K.E."/>
            <person name="Pendleton A.L."/>
            <person name="Shaikh M.A."/>
            <person name="Suttiyut T."/>
            <person name="Ogas R."/>
            <person name="Tomko P."/>
            <person name="Gavelis G."/>
            <person name="Widhalm J.R."/>
            <person name="Wisecaver J.H."/>
        </authorList>
    </citation>
    <scope>NUCLEOTIDE SEQUENCE</scope>
    <source>
        <strain evidence="1">ECLA1</strain>
    </source>
</reference>
<gene>
    <name evidence="1" type="ORF">RRG08_046675</name>
</gene>
<name>A0AAE0YWR5_9GAST</name>
<proteinExistence type="predicted"/>
<evidence type="ECO:0000313" key="2">
    <source>
        <dbReference type="Proteomes" id="UP001283361"/>
    </source>
</evidence>
<protein>
    <submittedName>
        <fullName evidence="1">Uncharacterized protein</fullName>
    </submittedName>
</protein>
<comment type="caution">
    <text evidence="1">The sequence shown here is derived from an EMBL/GenBank/DDBJ whole genome shotgun (WGS) entry which is preliminary data.</text>
</comment>
<dbReference type="EMBL" id="JAWDGP010005236">
    <property type="protein sequence ID" value="KAK3758704.1"/>
    <property type="molecule type" value="Genomic_DNA"/>
</dbReference>
<evidence type="ECO:0000313" key="1">
    <source>
        <dbReference type="EMBL" id="KAK3758704.1"/>
    </source>
</evidence>
<sequence length="78" mass="8796">MDDYNREIIELVGDRPLIWDPKNPECRATAYGGRGLVCGMARVDTPCATCRVSSMEELPRLIDFILLDKFFKSGLGKM</sequence>
<keyword evidence="2" id="KW-1185">Reference proteome</keyword>